<reference evidence="3 4" key="1">
    <citation type="submission" date="2017-02" db="EMBL/GenBank/DDBJ databases">
        <title>Genomes of Trichoderma spp. with biocontrol activity.</title>
        <authorList>
            <person name="Gardiner D."/>
            <person name="Kazan K."/>
            <person name="Vos C."/>
            <person name="Harvey P."/>
        </authorList>
    </citation>
    <scope>NUCLEOTIDE SEQUENCE [LARGE SCALE GENOMIC DNA]</scope>
    <source>
        <strain evidence="3 4">A5MH</strain>
    </source>
</reference>
<protein>
    <recommendedName>
        <fullName evidence="5">Caib baif family enzyme</fullName>
    </recommendedName>
</protein>
<proteinExistence type="predicted"/>
<dbReference type="InterPro" id="IPR025496">
    <property type="entry name" value="DUF4387"/>
</dbReference>
<dbReference type="Pfam" id="PF14330">
    <property type="entry name" value="DUF4387"/>
    <property type="match status" value="1"/>
</dbReference>
<organism evidence="3 4">
    <name type="scientific">Trichoderma gamsii</name>
    <dbReference type="NCBI Taxonomy" id="398673"/>
    <lineage>
        <taxon>Eukaryota</taxon>
        <taxon>Fungi</taxon>
        <taxon>Dikarya</taxon>
        <taxon>Ascomycota</taxon>
        <taxon>Pezizomycotina</taxon>
        <taxon>Sordariomycetes</taxon>
        <taxon>Hypocreomycetidae</taxon>
        <taxon>Hypocreales</taxon>
        <taxon>Hypocreaceae</taxon>
        <taxon>Trichoderma</taxon>
    </lineage>
</organism>
<dbReference type="EMBL" id="MTYH01000051">
    <property type="protein sequence ID" value="PNP42358.1"/>
    <property type="molecule type" value="Genomic_DNA"/>
</dbReference>
<name>A0A2K0T9Z8_9HYPO</name>
<evidence type="ECO:0008006" key="5">
    <source>
        <dbReference type="Google" id="ProtNLM"/>
    </source>
</evidence>
<evidence type="ECO:0000313" key="4">
    <source>
        <dbReference type="Proteomes" id="UP000236546"/>
    </source>
</evidence>
<comment type="caution">
    <text evidence="3">The sequence shown here is derived from an EMBL/GenBank/DDBJ whole genome shotgun (WGS) entry which is preliminary data.</text>
</comment>
<evidence type="ECO:0000259" key="2">
    <source>
        <dbReference type="Pfam" id="PF14330"/>
    </source>
</evidence>
<gene>
    <name evidence="3" type="ORF">TGAMA5MH_06040</name>
</gene>
<evidence type="ECO:0000259" key="1">
    <source>
        <dbReference type="Pfam" id="PF07287"/>
    </source>
</evidence>
<accession>A0A2K0T9Z8</accession>
<dbReference type="AlphaFoldDB" id="A0A2K0T9Z8"/>
<dbReference type="Proteomes" id="UP000236546">
    <property type="component" value="Unassembled WGS sequence"/>
</dbReference>
<feature type="domain" description="DUF4387" evidence="2">
    <location>
        <begin position="549"/>
        <end position="649"/>
    </location>
</feature>
<feature type="domain" description="Acyclic terpene utilisation N-terminal" evidence="1">
    <location>
        <begin position="64"/>
        <end position="434"/>
    </location>
</feature>
<evidence type="ECO:0000313" key="3">
    <source>
        <dbReference type="EMBL" id="PNP42358.1"/>
    </source>
</evidence>
<sequence>MVSSATVSAGLEPLCRIITPIGMLGYGFDEAEIQDALESSVQSGIPTAIILDSGSTDSGPAKLALGTMTCPRASYERDLRKLITIIKKYRFPVLIGSGGGDGSDAHVKELVNIVEEILASPDNNSTQLKVIAIYSDIGSDLVLERLEGGAISGCGPCVPLLTVEDVKASKTIVGQMGPEPYVRAMSAHPDFDIIIGGRSYDPAPYVAFTAYHAFNQRYSQVLALDSHILGGFTHMGKIMECGGLCATPKSPSCQATIYRDGTFDVKPLMPGAICTPTTVAAHTLYEKSRPDRLYGPGGYIDLSASTYSTLSDNRSVRVSGTTFHSSKKSGECYTVKLESAKIIGYRTMFIGSFIDPILISQLDALFHRVKGYVTQQHSHISEKWELGFHTYGYDETNKTAHVGNVFLVAEALAETQATATSIASTARVACIHGPYKGQKATSGNFGFGLGGKGEIETGQCAEFSIYHLMQLKEGEEDAVEVDQLNKAAKKSLFSFEAFLIGKGDRLQRCSSRLHNDLASSLETLFPQLTISPASPTTAEAPFTIPQTIGEAAKVIRSKNAGPYEITFDIIFNNKETYDHVRNTGILTTELIAKIYNISVDDIVYCGFFDQALAFKATIPRMRSGKLVASGGFMEDDVHGSQKYLPLMSLKLDTI</sequence>
<dbReference type="InterPro" id="IPR010839">
    <property type="entry name" value="AtuA_N"/>
</dbReference>
<dbReference type="Pfam" id="PF07287">
    <property type="entry name" value="AtuA"/>
    <property type="match status" value="1"/>
</dbReference>
<dbReference type="OrthoDB" id="5863171at2759"/>